<protein>
    <recommendedName>
        <fullName evidence="4">Carboxypeptidase regulatory-like domain-containing protein</fullName>
    </recommendedName>
</protein>
<dbReference type="InterPro" id="IPR013784">
    <property type="entry name" value="Carb-bd-like_fold"/>
</dbReference>
<dbReference type="SUPFAM" id="SSF49452">
    <property type="entry name" value="Starch-binding domain-like"/>
    <property type="match status" value="3"/>
</dbReference>
<accession>A0A084SHS2</accession>
<name>A0A084SHS2_9BACT</name>
<evidence type="ECO:0008006" key="4">
    <source>
        <dbReference type="Google" id="ProtNLM"/>
    </source>
</evidence>
<evidence type="ECO:0000313" key="2">
    <source>
        <dbReference type="EMBL" id="KFA88007.1"/>
    </source>
</evidence>
<organism evidence="2 3">
    <name type="scientific">Archangium violaceum Cb vi76</name>
    <dbReference type="NCBI Taxonomy" id="1406225"/>
    <lineage>
        <taxon>Bacteria</taxon>
        <taxon>Pseudomonadati</taxon>
        <taxon>Myxococcota</taxon>
        <taxon>Myxococcia</taxon>
        <taxon>Myxococcales</taxon>
        <taxon>Cystobacterineae</taxon>
        <taxon>Archangiaceae</taxon>
        <taxon>Archangium</taxon>
    </lineage>
</organism>
<dbReference type="InterPro" id="IPR008969">
    <property type="entry name" value="CarboxyPept-like_regulatory"/>
</dbReference>
<evidence type="ECO:0000256" key="1">
    <source>
        <dbReference type="SAM" id="MobiDB-lite"/>
    </source>
</evidence>
<dbReference type="EMBL" id="JPMI01000306">
    <property type="protein sequence ID" value="KFA88007.1"/>
    <property type="molecule type" value="Genomic_DNA"/>
</dbReference>
<comment type="caution">
    <text evidence="2">The sequence shown here is derived from an EMBL/GenBank/DDBJ whole genome shotgun (WGS) entry which is preliminary data.</text>
</comment>
<dbReference type="SUPFAM" id="SSF49464">
    <property type="entry name" value="Carboxypeptidase regulatory domain-like"/>
    <property type="match status" value="2"/>
</dbReference>
<feature type="region of interest" description="Disordered" evidence="1">
    <location>
        <begin position="47"/>
        <end position="71"/>
    </location>
</feature>
<dbReference type="AlphaFoldDB" id="A0A084SHS2"/>
<dbReference type="Pfam" id="PF13620">
    <property type="entry name" value="CarboxypepD_reg"/>
    <property type="match status" value="3"/>
</dbReference>
<feature type="region of interest" description="Disordered" evidence="1">
    <location>
        <begin position="362"/>
        <end position="383"/>
    </location>
</feature>
<dbReference type="Proteomes" id="UP000028547">
    <property type="component" value="Unassembled WGS sequence"/>
</dbReference>
<proteinExistence type="predicted"/>
<reference evidence="2 3" key="1">
    <citation type="submission" date="2014-07" db="EMBL/GenBank/DDBJ databases">
        <title>Draft Genome Sequence of Gephyronic Acid Producer, Cystobacter violaceus Strain Cb vi76.</title>
        <authorList>
            <person name="Stevens D.C."/>
            <person name="Young J."/>
            <person name="Carmichael R."/>
            <person name="Tan J."/>
            <person name="Taylor R.E."/>
        </authorList>
    </citation>
    <scope>NUCLEOTIDE SEQUENCE [LARGE SCALE GENOMIC DNA]</scope>
    <source>
        <strain evidence="2 3">Cb vi76</strain>
    </source>
</reference>
<evidence type="ECO:0000313" key="3">
    <source>
        <dbReference type="Proteomes" id="UP000028547"/>
    </source>
</evidence>
<gene>
    <name evidence="2" type="ORF">Q664_43850</name>
</gene>
<sequence>MAMRGRLILAMVLVGLGLVLLWVSRSGGQGAGEGSSGVMTTARKDDAAAGTLPHEAPVRVNEGRAPSPVQVPGEAEGVLVVEVLAAGGKPVPGASVRLHRRDARDAQPEVEPWRLVGTGQTDARGVIRLASGPGRYLVAVRARGHAPLLRDVVRPFGEPRTSLRLTLEPGQSLTGRTVVQGTEEPLPLVELVLTAHGRELEFWQRAEAPAEERVYATSDERGRFVVGGLAPGVYQLEARAPGHARAVLSQVKVPTDGPLTVALRAACVIEGFVVDARGLPATDAEVRVSGEAAQVVTTGAGGGFSVEVEPGAHTVSARRGEEAGGLDAPVLARAGKTVREVRIQLGPGAVLEGRVVARSSGAPVEGARVDVSPQGGTGDSGRAMTDGEGHFLVSGLAAGGYDVRVSAPGFSTAWRRGLTVRPGERFPVSIVLTGTGSVEGEVRDTAGRPVTGARVMAPNRSGEGAGLLFIESRTDATGHYRLQGIAAGTQYLTARREGSTAGVSKPVDVGEVGTARADFTLEGTGTVEGVVRAARGPLPTGRLDVTAVAQGEGRLVASDVGRATVGTAGDFRMELPPGTYGLLLAERRGSGTSGSRQVRVEEGRTVRVELTWEELPGGDELQGVVLEPDGAPSPGAFVTLASRSGSDPTQWMMGHADDEGRFSLGFPPATGAHKGRLTLVARNGGRAGEVTGVKPGDQGVVVRLRPAALVRGKVVSAGEPVRGFTMSYQLQTGFLPGDQGPWEFPGERFELREIPAEPVKLMVWAPDGSSGEVRISPNAGGTLEVEIPLVEGQGPR</sequence>
<dbReference type="Gene3D" id="2.60.40.1120">
    <property type="entry name" value="Carboxypeptidase-like, regulatory domain"/>
    <property type="match status" value="4"/>
</dbReference>
<dbReference type="GO" id="GO:0030246">
    <property type="term" value="F:carbohydrate binding"/>
    <property type="evidence" value="ECO:0007669"/>
    <property type="project" value="InterPro"/>
</dbReference>